<name>A0A166AME6_EXIGL</name>
<dbReference type="InParanoid" id="A0A166AME6"/>
<dbReference type="PANTHER" id="PTHR12820">
    <property type="entry name" value="VACUOLAR SORTING PROTEIN 53"/>
    <property type="match status" value="1"/>
</dbReference>
<dbReference type="InterPro" id="IPR007234">
    <property type="entry name" value="Vps53_N"/>
</dbReference>
<dbReference type="AlphaFoldDB" id="A0A166AME6"/>
<evidence type="ECO:0000256" key="6">
    <source>
        <dbReference type="ARBA" id="ARBA00023136"/>
    </source>
</evidence>
<evidence type="ECO:0000256" key="5">
    <source>
        <dbReference type="ARBA" id="ARBA00023034"/>
    </source>
</evidence>
<feature type="domain" description="Vps53 N-terminal" evidence="7">
    <location>
        <begin position="31"/>
        <end position="393"/>
    </location>
</feature>
<evidence type="ECO:0000313" key="10">
    <source>
        <dbReference type="Proteomes" id="UP000077266"/>
    </source>
</evidence>
<feature type="domain" description="Vps53 C-terminal" evidence="8">
    <location>
        <begin position="628"/>
        <end position="709"/>
    </location>
</feature>
<dbReference type="InterPro" id="IPR038260">
    <property type="entry name" value="Vps53_C_sf"/>
</dbReference>
<dbReference type="Proteomes" id="UP000077266">
    <property type="component" value="Unassembled WGS sequence"/>
</dbReference>
<evidence type="ECO:0000256" key="2">
    <source>
        <dbReference type="ARBA" id="ARBA00004481"/>
    </source>
</evidence>
<dbReference type="GO" id="GO:0042147">
    <property type="term" value="P:retrograde transport, endosome to Golgi"/>
    <property type="evidence" value="ECO:0007669"/>
    <property type="project" value="InterPro"/>
</dbReference>
<dbReference type="FunCoup" id="A0A166AME6">
    <property type="interactions" value="554"/>
</dbReference>
<dbReference type="PANTHER" id="PTHR12820:SF0">
    <property type="entry name" value="VACUOLAR PROTEIN SORTING-ASSOCIATED PROTEIN 53 HOMOLOG"/>
    <property type="match status" value="1"/>
</dbReference>
<dbReference type="GO" id="GO:0000938">
    <property type="term" value="C:GARP complex"/>
    <property type="evidence" value="ECO:0007669"/>
    <property type="project" value="InterPro"/>
</dbReference>
<comment type="similarity">
    <text evidence="3">Belongs to the VPS53 family.</text>
</comment>
<evidence type="ECO:0000256" key="3">
    <source>
        <dbReference type="ARBA" id="ARBA00008628"/>
    </source>
</evidence>
<gene>
    <name evidence="9" type="ORF">EXIGLDRAFT_612935</name>
</gene>
<keyword evidence="6" id="KW-0472">Membrane</keyword>
<keyword evidence="5" id="KW-0333">Golgi apparatus</keyword>
<evidence type="ECO:0000256" key="4">
    <source>
        <dbReference type="ARBA" id="ARBA00022753"/>
    </source>
</evidence>
<sequence>MSAHEIPYELAQDILRVLDVQHEDDIERLASFSPLASLNALFPDQAALAELDAVQGRLREDQRALQTQIDELQNELRRDQDPDRMQLIQEMIGELFAQMNRIREKATESEAIVRDITKDIQVLDLAKKNLVTSMTTLKRFQMLVNALGQLDEFVAARKYADIAQTLDAVKQIAGHFKGYNTVDRIAVVTRRVQEVQGRLRTMLEEDFDHFMLQDPARPVKPSVIRDACAVVDVLGEDVRNHFIEKYCSLELKEYRRIFKSTDEAGQLDNVSRRFAWFRRVLTTYEEEHASVYPESWDIGQHLCAKFSELTRDDIVGVLQKAAPNLTVTLLLESLQHVLDFEGFVSKKYKVPLMDVLRVITYPVHAPRTISSAFEPHMNVFVDAQDKSLADMLAPYRGAKARSSLDSASEAVAVVLPSSTELFYFYGQNLEQCAKLSTKQPLFDLCTLHRKWLRIYAEDVLLTTLKQAPAPIRKSTDSRVNLHDVANACTLINTAEYCYVTAAELEDKIKEKISDDYKEKVTLQVERDLFMSVISSAIVALLRELDTAMEPSLRQITSTSWATQDAVYGPSPYVAGLVTSVETVVEAARNSIEQKKWTRNFLDKAANLVITRFTACLVKSRPLRELGAEQILLDLQTVKACLLKLPGPSHQESAAAFTRTITKSTSSLESLLKVVMAPVDPPDAFIHNYLVIVGDSSFANFQKILDLKGTPRNEANALVDKFITTTSTRDELQSTSFLSSLDMDPNVFSPIKTISPSSSSVNLTALATGADGAGGHDGPGAGEKRVVFGDLRRFVNFAIRREKEGAAHPGS</sequence>
<keyword evidence="10" id="KW-1185">Reference proteome</keyword>
<dbReference type="GO" id="GO:0005829">
    <property type="term" value="C:cytosol"/>
    <property type="evidence" value="ECO:0007669"/>
    <property type="project" value="GOC"/>
</dbReference>
<evidence type="ECO:0000256" key="1">
    <source>
        <dbReference type="ARBA" id="ARBA00004150"/>
    </source>
</evidence>
<evidence type="ECO:0000259" key="7">
    <source>
        <dbReference type="Pfam" id="PF04100"/>
    </source>
</evidence>
<dbReference type="OrthoDB" id="10261632at2759"/>
<dbReference type="STRING" id="1314781.A0A166AME6"/>
<evidence type="ECO:0008006" key="11">
    <source>
        <dbReference type="Google" id="ProtNLM"/>
    </source>
</evidence>
<reference evidence="9 10" key="1">
    <citation type="journal article" date="2016" name="Mol. Biol. Evol.">
        <title>Comparative Genomics of Early-Diverging Mushroom-Forming Fungi Provides Insights into the Origins of Lignocellulose Decay Capabilities.</title>
        <authorList>
            <person name="Nagy L.G."/>
            <person name="Riley R."/>
            <person name="Tritt A."/>
            <person name="Adam C."/>
            <person name="Daum C."/>
            <person name="Floudas D."/>
            <person name="Sun H."/>
            <person name="Yadav J.S."/>
            <person name="Pangilinan J."/>
            <person name="Larsson K.H."/>
            <person name="Matsuura K."/>
            <person name="Barry K."/>
            <person name="Labutti K."/>
            <person name="Kuo R."/>
            <person name="Ohm R.A."/>
            <person name="Bhattacharya S.S."/>
            <person name="Shirouzu T."/>
            <person name="Yoshinaga Y."/>
            <person name="Martin F.M."/>
            <person name="Grigoriev I.V."/>
            <person name="Hibbett D.S."/>
        </authorList>
    </citation>
    <scope>NUCLEOTIDE SEQUENCE [LARGE SCALE GENOMIC DNA]</scope>
    <source>
        <strain evidence="9 10">HHB12029</strain>
    </source>
</reference>
<dbReference type="Gene3D" id="1.10.357.110">
    <property type="entry name" value="Vacuolar protein sorting-associated protein 53, C-terminus"/>
    <property type="match status" value="1"/>
</dbReference>
<comment type="subcellular location">
    <subcellularLocation>
        <location evidence="2">Endosome membrane</location>
        <topology evidence="2">Peripheral membrane protein</topology>
    </subcellularLocation>
    <subcellularLocation>
        <location evidence="1">Golgi apparatus</location>
        <location evidence="1">trans-Golgi network membrane</location>
        <topology evidence="1">Peripheral membrane protein</topology>
    </subcellularLocation>
</comment>
<organism evidence="9 10">
    <name type="scientific">Exidia glandulosa HHB12029</name>
    <dbReference type="NCBI Taxonomy" id="1314781"/>
    <lineage>
        <taxon>Eukaryota</taxon>
        <taxon>Fungi</taxon>
        <taxon>Dikarya</taxon>
        <taxon>Basidiomycota</taxon>
        <taxon>Agaricomycotina</taxon>
        <taxon>Agaricomycetes</taxon>
        <taxon>Auriculariales</taxon>
        <taxon>Exidiaceae</taxon>
        <taxon>Exidia</taxon>
    </lineage>
</organism>
<evidence type="ECO:0000313" key="9">
    <source>
        <dbReference type="EMBL" id="KZV93409.1"/>
    </source>
</evidence>
<dbReference type="InterPro" id="IPR031745">
    <property type="entry name" value="Vps53_C"/>
</dbReference>
<evidence type="ECO:0000259" key="8">
    <source>
        <dbReference type="Pfam" id="PF16854"/>
    </source>
</evidence>
<dbReference type="EMBL" id="KV425990">
    <property type="protein sequence ID" value="KZV93409.1"/>
    <property type="molecule type" value="Genomic_DNA"/>
</dbReference>
<proteinExistence type="inferred from homology"/>
<dbReference type="Pfam" id="PF04100">
    <property type="entry name" value="Vps53_N"/>
    <property type="match status" value="1"/>
</dbReference>
<dbReference type="GO" id="GO:0010008">
    <property type="term" value="C:endosome membrane"/>
    <property type="evidence" value="ECO:0007669"/>
    <property type="project" value="UniProtKB-SubCell"/>
</dbReference>
<protein>
    <recommendedName>
        <fullName evidence="11">Vps53 N-terminal domain-containing protein</fullName>
    </recommendedName>
</protein>
<keyword evidence="4" id="KW-0967">Endosome</keyword>
<dbReference type="Pfam" id="PF16854">
    <property type="entry name" value="VPS53_C"/>
    <property type="match status" value="1"/>
</dbReference>
<accession>A0A166AME6</accession>
<dbReference type="InterPro" id="IPR039766">
    <property type="entry name" value="Vps53"/>
</dbReference>